<dbReference type="SUPFAM" id="SSF53448">
    <property type="entry name" value="Nucleotide-diphospho-sugar transferases"/>
    <property type="match status" value="1"/>
</dbReference>
<dbReference type="SUPFAM" id="SSF51269">
    <property type="entry name" value="AFP III-like domain"/>
    <property type="match status" value="1"/>
</dbReference>
<dbReference type="InterPro" id="IPR003329">
    <property type="entry name" value="Cytidylyl_trans"/>
</dbReference>
<dbReference type="RefSeq" id="WP_172622515.1">
    <property type="nucleotide sequence ID" value="NZ_AP019798.1"/>
</dbReference>
<dbReference type="InterPro" id="IPR013132">
    <property type="entry name" value="PseI/NeuA/B-like_N"/>
</dbReference>
<dbReference type="PROSITE" id="PS50844">
    <property type="entry name" value="AFP_LIKE"/>
    <property type="match status" value="1"/>
</dbReference>
<dbReference type="Proteomes" id="UP000315115">
    <property type="component" value="Chromosome 1"/>
</dbReference>
<dbReference type="SUPFAM" id="SSF51569">
    <property type="entry name" value="Aldolase"/>
    <property type="match status" value="1"/>
</dbReference>
<dbReference type="Gene3D" id="3.20.20.70">
    <property type="entry name" value="Aldolase class I"/>
    <property type="match status" value="1"/>
</dbReference>
<dbReference type="Pfam" id="PF08666">
    <property type="entry name" value="SAF"/>
    <property type="match status" value="1"/>
</dbReference>
<sequence length="566" mass="64173">MKVGAIILARLTSSRLPAKGLRFINDKVILKHISDAINQCEYINEVIVATSTNLEDDDLEVFCKNNNIECYRGSLDDVAGRFLSAANKYDLSYAVRINGDNIFVNPALIDDICLIAEQGYDFISNVPDRTFPKGMSVELVRVKRYQELYEKFTNSSHFEHVTAYLYEQEKCLSHHYVQNLKIPEASGVQLAIDTQYDLELAKLVFASGFRLDYELNLRSLISTITLCEEKMNFVGKHGPLLIAEIGGNHEGDFDYAKKLTQLAIDSDSDFIKFQMYSGDTLVNPVESPDRNKHFKKFELTRDQYIELAKMVTDAGKKFMASIWDINMIDWVDEFNPIYKIGSGDLLCWPLLKNIALRGKPIILSTGLATEEEVVAAVEYIRSCNPLYSNSAYLSVLQCTSMYPIPKNAANLDVMVRLNERTATTMGYSDHTEGVEALKVAAAMGAQVLEFHFTDQREGKRFRDHKVSLIKEEVLDLIEHIKMINTLKGDRVKKPVAIEIENGHVESFRRAIYPSRLISKGHTITDEDIVVLRPSHGLSSRYYDDVIGKKATRDLIAHEKLSWDDFS</sequence>
<dbReference type="InterPro" id="IPR013785">
    <property type="entry name" value="Aldolase_TIM"/>
</dbReference>
<organism evidence="2 3">
    <name type="scientific">Vibrio rotiferianus</name>
    <dbReference type="NCBI Taxonomy" id="190895"/>
    <lineage>
        <taxon>Bacteria</taxon>
        <taxon>Pseudomonadati</taxon>
        <taxon>Pseudomonadota</taxon>
        <taxon>Gammaproteobacteria</taxon>
        <taxon>Vibrionales</taxon>
        <taxon>Vibrionaceae</taxon>
        <taxon>Vibrio</taxon>
    </lineage>
</organism>
<dbReference type="InterPro" id="IPR029044">
    <property type="entry name" value="Nucleotide-diphossugar_trans"/>
</dbReference>
<dbReference type="Gene3D" id="3.90.1210.10">
    <property type="entry name" value="Antifreeze-like/N-acetylneuraminic acid synthase C-terminal domain"/>
    <property type="match status" value="1"/>
</dbReference>
<dbReference type="AlphaFoldDB" id="A0A510I333"/>
<dbReference type="Pfam" id="PF03102">
    <property type="entry name" value="NeuB"/>
    <property type="match status" value="1"/>
</dbReference>
<dbReference type="InterPro" id="IPR036732">
    <property type="entry name" value="AFP_Neu5c_C_sf"/>
</dbReference>
<protein>
    <recommendedName>
        <fullName evidence="1">AFP-like domain-containing protein</fullName>
    </recommendedName>
</protein>
<gene>
    <name evidence="2" type="ORF">VroAM7_02410</name>
</gene>
<accession>A0A510I333</accession>
<dbReference type="InterPro" id="IPR051690">
    <property type="entry name" value="PseI-like"/>
</dbReference>
<dbReference type="EMBL" id="AP019798">
    <property type="protein sequence ID" value="BBL87588.1"/>
    <property type="molecule type" value="Genomic_DNA"/>
</dbReference>
<dbReference type="Gene3D" id="3.90.550.10">
    <property type="entry name" value="Spore Coat Polysaccharide Biosynthesis Protein SpsA, Chain A"/>
    <property type="match status" value="1"/>
</dbReference>
<dbReference type="CDD" id="cd11615">
    <property type="entry name" value="SAF_NeuB_like"/>
    <property type="match status" value="1"/>
</dbReference>
<feature type="domain" description="AFP-like" evidence="1">
    <location>
        <begin position="510"/>
        <end position="566"/>
    </location>
</feature>
<evidence type="ECO:0000313" key="3">
    <source>
        <dbReference type="Proteomes" id="UP000315115"/>
    </source>
</evidence>
<proteinExistence type="predicted"/>
<dbReference type="InterPro" id="IPR057736">
    <property type="entry name" value="SAF_PseI/NeuA/NeuB"/>
</dbReference>
<dbReference type="InterPro" id="IPR013974">
    <property type="entry name" value="SAF"/>
</dbReference>
<dbReference type="InterPro" id="IPR006190">
    <property type="entry name" value="SAF_AFP_Neu5Ac"/>
</dbReference>
<dbReference type="SMART" id="SM00858">
    <property type="entry name" value="SAF"/>
    <property type="match status" value="1"/>
</dbReference>
<dbReference type="Pfam" id="PF02348">
    <property type="entry name" value="CTP_transf_3"/>
    <property type="match status" value="1"/>
</dbReference>
<name>A0A510I333_9VIBR</name>
<dbReference type="GO" id="GO:0047444">
    <property type="term" value="F:N-acylneuraminate-9-phosphate synthase activity"/>
    <property type="evidence" value="ECO:0007669"/>
    <property type="project" value="TreeGrafter"/>
</dbReference>
<dbReference type="GO" id="GO:0016051">
    <property type="term" value="P:carbohydrate biosynthetic process"/>
    <property type="evidence" value="ECO:0007669"/>
    <property type="project" value="InterPro"/>
</dbReference>
<dbReference type="PANTHER" id="PTHR42966">
    <property type="entry name" value="N-ACETYLNEURAMINATE SYNTHASE"/>
    <property type="match status" value="1"/>
</dbReference>
<evidence type="ECO:0000313" key="2">
    <source>
        <dbReference type="EMBL" id="BBL87588.1"/>
    </source>
</evidence>
<reference evidence="3" key="1">
    <citation type="submission" date="2019-07" db="EMBL/GenBank/DDBJ databases">
        <title>Complete Genome Sequences of Vibrion rotiferianus strain AM7.</title>
        <authorList>
            <person name="Miyazaki K."/>
            <person name="Wiseschart A."/>
            <person name="Pootanakit K."/>
            <person name="Ishimori K."/>
            <person name="Kitahara K."/>
        </authorList>
    </citation>
    <scope>NUCLEOTIDE SEQUENCE [LARGE SCALE GENOMIC DNA]</scope>
    <source>
        <strain evidence="3">AM7</strain>
    </source>
</reference>
<evidence type="ECO:0000259" key="1">
    <source>
        <dbReference type="PROSITE" id="PS50844"/>
    </source>
</evidence>
<dbReference type="PANTHER" id="PTHR42966:SF1">
    <property type="entry name" value="SIALIC ACID SYNTHASE"/>
    <property type="match status" value="1"/>
</dbReference>